<feature type="region of interest" description="Disordered" evidence="1">
    <location>
        <begin position="75"/>
        <end position="105"/>
    </location>
</feature>
<protein>
    <submittedName>
        <fullName evidence="2">Uncharacterized protein</fullName>
    </submittedName>
</protein>
<dbReference type="Proteomes" id="UP001482620">
    <property type="component" value="Unassembled WGS sequence"/>
</dbReference>
<organism evidence="2 3">
    <name type="scientific">Ilyodon furcidens</name>
    <name type="common">goldbreast splitfin</name>
    <dbReference type="NCBI Taxonomy" id="33524"/>
    <lineage>
        <taxon>Eukaryota</taxon>
        <taxon>Metazoa</taxon>
        <taxon>Chordata</taxon>
        <taxon>Craniata</taxon>
        <taxon>Vertebrata</taxon>
        <taxon>Euteleostomi</taxon>
        <taxon>Actinopterygii</taxon>
        <taxon>Neopterygii</taxon>
        <taxon>Teleostei</taxon>
        <taxon>Neoteleostei</taxon>
        <taxon>Acanthomorphata</taxon>
        <taxon>Ovalentaria</taxon>
        <taxon>Atherinomorphae</taxon>
        <taxon>Cyprinodontiformes</taxon>
        <taxon>Goodeidae</taxon>
        <taxon>Ilyodon</taxon>
    </lineage>
</organism>
<accession>A0ABV0VBI6</accession>
<dbReference type="EMBL" id="JAHRIQ010104482">
    <property type="protein sequence ID" value="MEQ2254454.1"/>
    <property type="molecule type" value="Genomic_DNA"/>
</dbReference>
<reference evidence="2 3" key="1">
    <citation type="submission" date="2021-06" db="EMBL/GenBank/DDBJ databases">
        <authorList>
            <person name="Palmer J.M."/>
        </authorList>
    </citation>
    <scope>NUCLEOTIDE SEQUENCE [LARGE SCALE GENOMIC DNA]</scope>
    <source>
        <strain evidence="3">if_2019</strain>
        <tissue evidence="2">Muscle</tissue>
    </source>
</reference>
<gene>
    <name evidence="2" type="ORF">ILYODFUR_004004</name>
</gene>
<name>A0ABV0VBI6_9TELE</name>
<sequence length="105" mass="11273">MVITTDVQKTARGGTPPVPRTAPQREGARGGICSCHSEGLPPLSHPPGDWTRSATDFPQQKPQVPFLYARGVVNSSKSNSKNGIPAAMLPTDPSDKKNVGRRQQR</sequence>
<evidence type="ECO:0000313" key="2">
    <source>
        <dbReference type="EMBL" id="MEQ2254454.1"/>
    </source>
</evidence>
<keyword evidence="3" id="KW-1185">Reference proteome</keyword>
<feature type="region of interest" description="Disordered" evidence="1">
    <location>
        <begin position="1"/>
        <end position="58"/>
    </location>
</feature>
<evidence type="ECO:0000256" key="1">
    <source>
        <dbReference type="SAM" id="MobiDB-lite"/>
    </source>
</evidence>
<evidence type="ECO:0000313" key="3">
    <source>
        <dbReference type="Proteomes" id="UP001482620"/>
    </source>
</evidence>
<proteinExistence type="predicted"/>
<comment type="caution">
    <text evidence="2">The sequence shown here is derived from an EMBL/GenBank/DDBJ whole genome shotgun (WGS) entry which is preliminary data.</text>
</comment>